<feature type="transmembrane region" description="Helical" evidence="1">
    <location>
        <begin position="197"/>
        <end position="218"/>
    </location>
</feature>
<evidence type="ECO:0000256" key="1">
    <source>
        <dbReference type="SAM" id="Phobius"/>
    </source>
</evidence>
<dbReference type="EMBL" id="JEMN01000045">
    <property type="protein sequence ID" value="KXH64902.1"/>
    <property type="molecule type" value="Genomic_DNA"/>
</dbReference>
<keyword evidence="1" id="KW-1133">Transmembrane helix</keyword>
<dbReference type="OrthoDB" id="3257981at2759"/>
<name>A0A135UX18_9PEZI</name>
<sequence length="536" mass="59640">METPDEECRAPLQPSTSLQSRYEVLLPMRLSFVAVWLSSATALAVAAVDWKTVKCQGTVIDAKALPDKRWAAAGATEALNEVLKAWKEYDSGPNEVKFEFSQFASWYLGGPEMWRCTQLLDVPCSTSLTCEDTKYPAGHLILNSFSKMHQFHRRYFEALDQAQMDIQSEMGLFAEKFSVPLAESDSSARMQRIMLNVIYGVVGIAQAYTNNIFVYSALFQSFLTQTMRSQITTTSSYTIFTSWAIGKDFLLPGASPKPAYGTLSAMMGDVFDSWKAAEVEYLKRIFTPRDDATIKFLTAALDNGLMSATPDDIDFREMSKVIKKLFYPNLMLAAWETVPSARRPFVLYVAHSLAHLNEPLLTCSTSQTGLPCKMGKTERDDSLWPFLPADSHERAAACYNGALFYLLDIRNEGVELSIGHPSIRPSENNPFSALFGTDTMDGKQWGGVTKEDIVAAVYGGWVEGGRMNNNFNMNYTNIQPSEGSSLWFGNGIRVPGYVKMPLCNNIYTIVGNVEFGKPETNPSWPCASLPVIKPSR</sequence>
<reference evidence="2 3" key="1">
    <citation type="submission" date="2014-02" db="EMBL/GenBank/DDBJ databases">
        <title>The genome sequence of Colletotrichum nymphaeae SA-01.</title>
        <authorList>
            <person name="Baroncelli R."/>
            <person name="Thon M.R."/>
        </authorList>
    </citation>
    <scope>NUCLEOTIDE SEQUENCE [LARGE SCALE GENOMIC DNA]</scope>
    <source>
        <strain evidence="2 3">SA-01</strain>
    </source>
</reference>
<organism evidence="2 3">
    <name type="scientific">Colletotrichum nymphaeae SA-01</name>
    <dbReference type="NCBI Taxonomy" id="1460502"/>
    <lineage>
        <taxon>Eukaryota</taxon>
        <taxon>Fungi</taxon>
        <taxon>Dikarya</taxon>
        <taxon>Ascomycota</taxon>
        <taxon>Pezizomycotina</taxon>
        <taxon>Sordariomycetes</taxon>
        <taxon>Hypocreomycetidae</taxon>
        <taxon>Glomerellales</taxon>
        <taxon>Glomerellaceae</taxon>
        <taxon>Colletotrichum</taxon>
        <taxon>Colletotrichum acutatum species complex</taxon>
    </lineage>
</organism>
<proteinExistence type="predicted"/>
<evidence type="ECO:0000313" key="2">
    <source>
        <dbReference type="EMBL" id="KXH64902.1"/>
    </source>
</evidence>
<keyword evidence="1" id="KW-0472">Membrane</keyword>
<evidence type="ECO:0000313" key="3">
    <source>
        <dbReference type="Proteomes" id="UP000070054"/>
    </source>
</evidence>
<dbReference type="AlphaFoldDB" id="A0A135UX18"/>
<keyword evidence="1" id="KW-0812">Transmembrane</keyword>
<keyword evidence="3" id="KW-1185">Reference proteome</keyword>
<accession>A0A135UX18</accession>
<comment type="caution">
    <text evidence="2">The sequence shown here is derived from an EMBL/GenBank/DDBJ whole genome shotgun (WGS) entry which is preliminary data.</text>
</comment>
<protein>
    <submittedName>
        <fullName evidence="2">Uncharacterized protein</fullName>
    </submittedName>
</protein>
<gene>
    <name evidence="2" type="ORF">CNYM01_05841</name>
</gene>
<feature type="transmembrane region" description="Helical" evidence="1">
    <location>
        <begin position="30"/>
        <end position="48"/>
    </location>
</feature>
<dbReference type="Proteomes" id="UP000070054">
    <property type="component" value="Unassembled WGS sequence"/>
</dbReference>